<evidence type="ECO:0000313" key="2">
    <source>
        <dbReference type="Proteomes" id="UP000008672"/>
    </source>
</evidence>
<evidence type="ECO:0008006" key="3">
    <source>
        <dbReference type="Google" id="ProtNLM"/>
    </source>
</evidence>
<keyword evidence="2" id="KW-1185">Reference proteome</keyword>
<proteinExistence type="predicted"/>
<dbReference type="AlphaFoldDB" id="H3BG56"/>
<dbReference type="PANTHER" id="PTHR21530:SF7">
    <property type="entry name" value="TRAB DOMAIN-CONTAINING PROTEIN"/>
    <property type="match status" value="1"/>
</dbReference>
<dbReference type="STRING" id="7897.ENSLACP00000020877"/>
<dbReference type="HOGENOM" id="CLU_034593_0_1_1"/>
<dbReference type="GeneTree" id="ENSGT00390000009067"/>
<dbReference type="Proteomes" id="UP000008672">
    <property type="component" value="Unassembled WGS sequence"/>
</dbReference>
<accession>H3BG56</accession>
<organism evidence="1 2">
    <name type="scientific">Latimeria chalumnae</name>
    <name type="common">Coelacanth</name>
    <dbReference type="NCBI Taxonomy" id="7897"/>
    <lineage>
        <taxon>Eukaryota</taxon>
        <taxon>Metazoa</taxon>
        <taxon>Chordata</taxon>
        <taxon>Craniata</taxon>
        <taxon>Vertebrata</taxon>
        <taxon>Euteleostomi</taxon>
        <taxon>Coelacanthiformes</taxon>
        <taxon>Coelacanthidae</taxon>
        <taxon>Latimeria</taxon>
    </lineage>
</organism>
<dbReference type="CDD" id="cd14726">
    <property type="entry name" value="TraB_PrgY-like"/>
    <property type="match status" value="1"/>
</dbReference>
<dbReference type="Ensembl" id="ENSLACT00000021017.1">
    <property type="protein sequence ID" value="ENSLACP00000020877.1"/>
    <property type="gene ID" value="ENSLACG00000018342.1"/>
</dbReference>
<reference evidence="2" key="1">
    <citation type="submission" date="2011-08" db="EMBL/GenBank/DDBJ databases">
        <title>The draft genome of Latimeria chalumnae.</title>
        <authorList>
            <person name="Di Palma F."/>
            <person name="Alfoldi J."/>
            <person name="Johnson J."/>
            <person name="Berlin A."/>
            <person name="Gnerre S."/>
            <person name="Jaffe D."/>
            <person name="MacCallum I."/>
            <person name="Young S."/>
            <person name="Walker B.J."/>
            <person name="Lander E."/>
            <person name="Lindblad-Toh K."/>
        </authorList>
    </citation>
    <scope>NUCLEOTIDE SEQUENCE [LARGE SCALE GENOMIC DNA]</scope>
    <source>
        <strain evidence="2">Wild caught</strain>
    </source>
</reference>
<evidence type="ECO:0000313" key="1">
    <source>
        <dbReference type="Ensembl" id="ENSLACP00000020877.1"/>
    </source>
</evidence>
<dbReference type="InParanoid" id="H3BG56"/>
<dbReference type="InterPro" id="IPR002816">
    <property type="entry name" value="TraB/PrgY/GumN_fam"/>
</dbReference>
<reference evidence="1" key="2">
    <citation type="submission" date="2025-08" db="UniProtKB">
        <authorList>
            <consortium name="Ensembl"/>
        </authorList>
    </citation>
    <scope>IDENTIFICATION</scope>
</reference>
<gene>
    <name evidence="1" type="primary">LOC102367648</name>
</gene>
<reference evidence="1" key="3">
    <citation type="submission" date="2025-09" db="UniProtKB">
        <authorList>
            <consortium name="Ensembl"/>
        </authorList>
    </citation>
    <scope>IDENTIFICATION</scope>
</reference>
<sequence length="367" mass="40035">MSLDCQSTWGLACSRLYAQVVGVDGEAAAEEEANSEPDIDIVDANEPGVGVKYSPEDLANWERRWALRRAEGFVPPDSVTVLETAQGSRVYIVGVAHFSQRSQEDVQKVVRTLQPDVVMVELCSGRQEVMMMSEEEAFKEAGSVFSASRFSSAIKRNGLGLSLIHLSLKLSQAHVMRKLNMAPGGEMRAAFTEACKVPGCKVVLGDRAIDITLRRGLAALDFTSLGGFLRRKAAREKKRPLSLEVVEEMKQREKVEEVLAESRKRSPGLTKALVTERDEFLVHAARLAATPISLADGTDYPSLVVAVVGAGHVPGMVANWTKKIDVKEITNIPPPGPVAEAMKKGASAVMTATVAYITYRVYKRLKH</sequence>
<dbReference type="Pfam" id="PF01963">
    <property type="entry name" value="TraB_PrgY_gumN"/>
    <property type="match status" value="1"/>
</dbReference>
<protein>
    <recommendedName>
        <fullName evidence="3">TraB domain containing</fullName>
    </recommendedName>
</protein>
<dbReference type="EMBL" id="AFYH01021529">
    <property type="status" value="NOT_ANNOTATED_CDS"/>
    <property type="molecule type" value="Genomic_DNA"/>
</dbReference>
<dbReference type="PANTHER" id="PTHR21530">
    <property type="entry name" value="PHEROMONE SHUTDOWN PROTEIN"/>
    <property type="match status" value="1"/>
</dbReference>
<dbReference type="eggNOG" id="KOG2860">
    <property type="taxonomic scope" value="Eukaryota"/>
</dbReference>
<dbReference type="OMA" id="NWERRWA"/>
<name>H3BG56_LATCH</name>
<dbReference type="InterPro" id="IPR046345">
    <property type="entry name" value="TraB_PrgY-like"/>
</dbReference>